<protein>
    <submittedName>
        <fullName evidence="5">Helix-turn-helix transcriptional regulator</fullName>
    </submittedName>
</protein>
<accession>A0ABX8G594</accession>
<evidence type="ECO:0000313" key="6">
    <source>
        <dbReference type="Proteomes" id="UP000679629"/>
    </source>
</evidence>
<dbReference type="Proteomes" id="UP000679629">
    <property type="component" value="Chromosome"/>
</dbReference>
<organism evidence="5 6">
    <name type="scientific">Streptomyces koelreuteriae</name>
    <dbReference type="NCBI Taxonomy" id="2838015"/>
    <lineage>
        <taxon>Bacteria</taxon>
        <taxon>Bacillati</taxon>
        <taxon>Actinomycetota</taxon>
        <taxon>Actinomycetes</taxon>
        <taxon>Kitasatosporales</taxon>
        <taxon>Streptomycetaceae</taxon>
        <taxon>Streptomyces</taxon>
    </lineage>
</organism>
<dbReference type="InterPro" id="IPR011991">
    <property type="entry name" value="ArsR-like_HTH"/>
</dbReference>
<evidence type="ECO:0000313" key="5">
    <source>
        <dbReference type="EMBL" id="QWB28292.1"/>
    </source>
</evidence>
<dbReference type="PANTHER" id="PTHR33204">
    <property type="entry name" value="TRANSCRIPTIONAL REGULATOR, MARR FAMILY"/>
    <property type="match status" value="1"/>
</dbReference>
<dbReference type="CDD" id="cd00090">
    <property type="entry name" value="HTH_ARSR"/>
    <property type="match status" value="1"/>
</dbReference>
<keyword evidence="1" id="KW-0805">Transcription regulation</keyword>
<dbReference type="PANTHER" id="PTHR33204:SF29">
    <property type="entry name" value="TRANSCRIPTIONAL REGULATOR"/>
    <property type="match status" value="1"/>
</dbReference>
<dbReference type="InterPro" id="IPR036388">
    <property type="entry name" value="WH-like_DNA-bd_sf"/>
</dbReference>
<evidence type="ECO:0000256" key="2">
    <source>
        <dbReference type="ARBA" id="ARBA00023125"/>
    </source>
</evidence>
<evidence type="ECO:0000256" key="3">
    <source>
        <dbReference type="ARBA" id="ARBA00023163"/>
    </source>
</evidence>
<proteinExistence type="predicted"/>
<dbReference type="EMBL" id="CP075896">
    <property type="protein sequence ID" value="QWB28292.1"/>
    <property type="molecule type" value="Genomic_DNA"/>
</dbReference>
<reference evidence="6" key="1">
    <citation type="submission" date="2021-05" db="EMBL/GenBank/DDBJ databases">
        <title>Direct Submission.</title>
        <authorList>
            <person name="Li K."/>
            <person name="Gao J."/>
        </authorList>
    </citation>
    <scope>NUCLEOTIDE SEQUENCE [LARGE SCALE GENOMIC DNA]</scope>
    <source>
        <strain evidence="6">MG62</strain>
    </source>
</reference>
<sequence length="106" mass="12168">MEATVKIIGGKWKGVILFHLLDGTKRFNELQRQMRGIAPRPLTRQLRELEEDGLVERTVYPVVPPRVEYSLTEEARSLEPLLLGLNEWGEQWLSRRGITLPTTGSE</sequence>
<gene>
    <name evidence="5" type="ORF">KJK29_17220</name>
</gene>
<keyword evidence="3" id="KW-0804">Transcription</keyword>
<evidence type="ECO:0000259" key="4">
    <source>
        <dbReference type="PROSITE" id="PS51118"/>
    </source>
</evidence>
<dbReference type="SUPFAM" id="SSF46785">
    <property type="entry name" value="Winged helix' DNA-binding domain"/>
    <property type="match status" value="1"/>
</dbReference>
<keyword evidence="2" id="KW-0238">DNA-binding</keyword>
<dbReference type="Pfam" id="PF01638">
    <property type="entry name" value="HxlR"/>
    <property type="match status" value="1"/>
</dbReference>
<dbReference type="InterPro" id="IPR036390">
    <property type="entry name" value="WH_DNA-bd_sf"/>
</dbReference>
<evidence type="ECO:0000256" key="1">
    <source>
        <dbReference type="ARBA" id="ARBA00023015"/>
    </source>
</evidence>
<dbReference type="PROSITE" id="PS51118">
    <property type="entry name" value="HTH_HXLR"/>
    <property type="match status" value="1"/>
</dbReference>
<dbReference type="Gene3D" id="1.10.10.10">
    <property type="entry name" value="Winged helix-like DNA-binding domain superfamily/Winged helix DNA-binding domain"/>
    <property type="match status" value="1"/>
</dbReference>
<keyword evidence="6" id="KW-1185">Reference proteome</keyword>
<dbReference type="InterPro" id="IPR002577">
    <property type="entry name" value="HTH_HxlR"/>
</dbReference>
<name>A0ABX8G594_9ACTN</name>
<feature type="domain" description="HTH hxlR-type" evidence="4">
    <location>
        <begin position="1"/>
        <end position="97"/>
    </location>
</feature>